<keyword evidence="2" id="KW-0614">Plasmid</keyword>
<dbReference type="EMBL" id="CP007515">
    <property type="protein sequence ID" value="AHY48186.1"/>
    <property type="molecule type" value="Genomic_DNA"/>
</dbReference>
<keyword evidence="4" id="KW-1185">Reference proteome</keyword>
<dbReference type="Proteomes" id="UP001281130">
    <property type="component" value="Unassembled WGS sequence"/>
</dbReference>
<accession>A0A023X7K2</accession>
<organism evidence="2 4">
    <name type="scientific">Rubrobacter radiotolerans</name>
    <name type="common">Arthrobacter radiotolerans</name>
    <dbReference type="NCBI Taxonomy" id="42256"/>
    <lineage>
        <taxon>Bacteria</taxon>
        <taxon>Bacillati</taxon>
        <taxon>Actinomycetota</taxon>
        <taxon>Rubrobacteria</taxon>
        <taxon>Rubrobacterales</taxon>
        <taxon>Rubrobacteraceae</taxon>
        <taxon>Rubrobacter</taxon>
    </lineage>
</organism>
<dbReference type="EMBL" id="JAWXXX010000002">
    <property type="protein sequence ID" value="MDX5895445.1"/>
    <property type="molecule type" value="Genomic_DNA"/>
</dbReference>
<dbReference type="HOGENOM" id="CLU_2095055_0_0_11"/>
<evidence type="ECO:0000313" key="3">
    <source>
        <dbReference type="EMBL" id="MDX5895445.1"/>
    </source>
</evidence>
<evidence type="ECO:0000256" key="1">
    <source>
        <dbReference type="SAM" id="MobiDB-lite"/>
    </source>
</evidence>
<dbReference type="AlphaFoldDB" id="A0A023X7K2"/>
<reference evidence="2 4" key="1">
    <citation type="submission" date="2014-03" db="EMBL/GenBank/DDBJ databases">
        <title>Complete genome sequence of the Radio-Resistant Rubrobacter radiotolerans RSPS-4.</title>
        <authorList>
            <person name="Egas C.C."/>
            <person name="Barroso C.C."/>
            <person name="Froufe H.J.C."/>
            <person name="Pacheco J.J."/>
            <person name="Albuquerque L.L."/>
            <person name="da Costa M.M.S."/>
        </authorList>
    </citation>
    <scope>NUCLEOTIDE SEQUENCE [LARGE SCALE GENOMIC DNA]</scope>
    <source>
        <strain evidence="2 4">RSPS-4</strain>
        <plasmid evidence="2 4">1</plasmid>
    </source>
</reference>
<evidence type="ECO:0000313" key="4">
    <source>
        <dbReference type="Proteomes" id="UP000025229"/>
    </source>
</evidence>
<dbReference type="RefSeq" id="WP_041338688.1">
    <property type="nucleotide sequence ID" value="NZ_CP007515.1"/>
</dbReference>
<reference evidence="3" key="2">
    <citation type="submission" date="2023-11" db="EMBL/GenBank/DDBJ databases">
        <title>MicrobeMod: A computational toolkit for identifying prokaryotic methylation and restriction-modification with nanopore sequencing.</title>
        <authorList>
            <person name="Crits-Christoph A."/>
            <person name="Kang S.C."/>
            <person name="Lee H."/>
            <person name="Ostrov N."/>
        </authorList>
    </citation>
    <scope>NUCLEOTIDE SEQUENCE</scope>
    <source>
        <strain evidence="3">ATCC 51242</strain>
    </source>
</reference>
<feature type="region of interest" description="Disordered" evidence="1">
    <location>
        <begin position="1"/>
        <end position="23"/>
    </location>
</feature>
<proteinExistence type="predicted"/>
<sequence length="116" mass="13687">MHGISTRSGGHRDRRARATSPEPAYWDEADRRARYDAVSDACWIYRYRDLEHNLRRFSWRQARRKVLARGALSGQWASRGHGDLRLTRGGLEMRFKSGVRTVDWKKLKEMIEARRS</sequence>
<dbReference type="KEGG" id="rrd:RradSPS_2903"/>
<name>A0A023X7K2_RUBRA</name>
<dbReference type="Proteomes" id="UP000025229">
    <property type="component" value="Plasmid 1"/>
</dbReference>
<gene>
    <name evidence="2" type="ORF">RradSPS_2903</name>
    <name evidence="3" type="ORF">SIL72_15565</name>
</gene>
<evidence type="ECO:0000313" key="2">
    <source>
        <dbReference type="EMBL" id="AHY48186.1"/>
    </source>
</evidence>
<geneLocation type="plasmid" evidence="2">
    <name>1</name>
</geneLocation>
<protein>
    <submittedName>
        <fullName evidence="2">Uncharacterized protein</fullName>
    </submittedName>
</protein>